<dbReference type="Proteomes" id="UP000050668">
    <property type="component" value="Unassembled WGS sequence"/>
</dbReference>
<dbReference type="EMBL" id="LGRV01000003">
    <property type="protein sequence ID" value="KOS68432.1"/>
    <property type="molecule type" value="Genomic_DNA"/>
</dbReference>
<proteinExistence type="predicted"/>
<dbReference type="InterPro" id="IPR036806">
    <property type="entry name" value="YozE_SAM-like_sf"/>
</dbReference>
<protein>
    <recommendedName>
        <fullName evidence="1">YozE SAM-like domain-containing protein</fullName>
    </recommendedName>
</protein>
<feature type="domain" description="YozE SAM-like" evidence="1">
    <location>
        <begin position="4"/>
        <end position="70"/>
    </location>
</feature>
<evidence type="ECO:0000313" key="3">
    <source>
        <dbReference type="Proteomes" id="UP000050668"/>
    </source>
</evidence>
<dbReference type="Gene3D" id="1.10.150.260">
    <property type="entry name" value="YozE SAM-like"/>
    <property type="match status" value="1"/>
</dbReference>
<organism evidence="2 3">
    <name type="scientific">Lysinibacillus contaminans</name>
    <dbReference type="NCBI Taxonomy" id="1293441"/>
    <lineage>
        <taxon>Bacteria</taxon>
        <taxon>Bacillati</taxon>
        <taxon>Bacillota</taxon>
        <taxon>Bacilli</taxon>
        <taxon>Bacillales</taxon>
        <taxon>Bacillaceae</taxon>
        <taxon>Lysinibacillus</taxon>
    </lineage>
</organism>
<keyword evidence="3" id="KW-1185">Reference proteome</keyword>
<dbReference type="InterPro" id="IPR023089">
    <property type="entry name" value="YozE_SAM-like"/>
</dbReference>
<name>A0ABR5K0H7_9BACI</name>
<gene>
    <name evidence="2" type="ORF">AEA09_07605</name>
</gene>
<dbReference type="SUPFAM" id="SSF140652">
    <property type="entry name" value="YozE-like"/>
    <property type="match status" value="1"/>
</dbReference>
<comment type="caution">
    <text evidence="2">The sequence shown here is derived from an EMBL/GenBank/DDBJ whole genome shotgun (WGS) entry which is preliminary data.</text>
</comment>
<dbReference type="Pfam" id="PF06855">
    <property type="entry name" value="YozE_SAM_like"/>
    <property type="match status" value="1"/>
</dbReference>
<accession>A0ABR5K0H7</accession>
<reference evidence="3" key="1">
    <citation type="submission" date="2015-07" db="EMBL/GenBank/DDBJ databases">
        <title>Fjat-14205 dsm 2895.</title>
        <authorList>
            <person name="Liu B."/>
            <person name="Wang J."/>
            <person name="Zhu Y."/>
            <person name="Liu G."/>
            <person name="Chen Q."/>
            <person name="Chen Z."/>
            <person name="Lan J."/>
            <person name="Che J."/>
            <person name="Ge C."/>
            <person name="Shi H."/>
            <person name="Pan Z."/>
            <person name="Liu X."/>
        </authorList>
    </citation>
    <scope>NUCLEOTIDE SEQUENCE [LARGE SCALE GENOMIC DNA]</scope>
    <source>
        <strain evidence="3">DSM 25560</strain>
    </source>
</reference>
<dbReference type="RefSeq" id="WP_053583259.1">
    <property type="nucleotide sequence ID" value="NZ_LGRV01000003.1"/>
</dbReference>
<dbReference type="NCBIfam" id="NF010193">
    <property type="entry name" value="PRK13672.1"/>
    <property type="match status" value="1"/>
</dbReference>
<sequence>MKKSFYLFVLTFRGGDWSDPKVRFAEEVFYEHNFPKQCMDFNELSSYIEMYATENLTTETFDKLWDLYEEYVKRA</sequence>
<evidence type="ECO:0000259" key="1">
    <source>
        <dbReference type="Pfam" id="PF06855"/>
    </source>
</evidence>
<evidence type="ECO:0000313" key="2">
    <source>
        <dbReference type="EMBL" id="KOS68432.1"/>
    </source>
</evidence>